<evidence type="ECO:0000313" key="6">
    <source>
        <dbReference type="Proteomes" id="UP000324336"/>
    </source>
</evidence>
<comment type="caution">
    <text evidence="1">The sequence shown here is derived from an EMBL/GenBank/DDBJ whole genome shotgun (WGS) entry which is preliminary data.</text>
</comment>
<proteinExistence type="predicted"/>
<dbReference type="Proteomes" id="UP000325002">
    <property type="component" value="Unassembled WGS sequence"/>
</dbReference>
<dbReference type="Proteomes" id="UP000325116">
    <property type="component" value="Unassembled WGS sequence"/>
</dbReference>
<evidence type="ECO:0000313" key="5">
    <source>
        <dbReference type="Proteomes" id="UP000322659"/>
    </source>
</evidence>
<dbReference type="EMBL" id="SAXZ01000015">
    <property type="protein sequence ID" value="TXJ30709.1"/>
    <property type="molecule type" value="Genomic_DNA"/>
</dbReference>
<dbReference type="EMBL" id="SAYA01000016">
    <property type="protein sequence ID" value="TXJ26223.1"/>
    <property type="molecule type" value="Genomic_DNA"/>
</dbReference>
<reference evidence="1" key="2">
    <citation type="submission" date="2019-01" db="EMBL/GenBank/DDBJ databases">
        <authorList>
            <person name="Thorell K."/>
        </authorList>
    </citation>
    <scope>NUCLEOTIDE SEQUENCE</scope>
    <source>
        <strain evidence="4">PC3997IV</strain>
        <strain evidence="2">PC4597II</strain>
        <strain evidence="3">PC5099IV</strain>
        <strain evidence="1">W1</strain>
    </source>
</reference>
<dbReference type="RefSeq" id="WP_021957587.1">
    <property type="nucleotide sequence ID" value="NZ_SAXT01000004.1"/>
</dbReference>
<organism evidence="1 8">
    <name type="scientific">Brachyspira aalborgi</name>
    <dbReference type="NCBI Taxonomy" id="29522"/>
    <lineage>
        <taxon>Bacteria</taxon>
        <taxon>Pseudomonadati</taxon>
        <taxon>Spirochaetota</taxon>
        <taxon>Spirochaetia</taxon>
        <taxon>Brachyspirales</taxon>
        <taxon>Brachyspiraceae</taxon>
        <taxon>Brachyspira</taxon>
    </lineage>
</organism>
<dbReference type="EMBL" id="SAYD01000017">
    <property type="protein sequence ID" value="TXJ39422.1"/>
    <property type="molecule type" value="Genomic_DNA"/>
</dbReference>
<sequence>MSINKRNYSFNERKKINKSKQVENPFTTAKEVKFNKLTDKEVESIVDKTFEELKNYISSKNNLKKEEH</sequence>
<accession>A0A5C8CHI7</accession>
<keyword evidence="5" id="KW-1185">Reference proteome</keyword>
<evidence type="ECO:0000313" key="7">
    <source>
        <dbReference type="Proteomes" id="UP000325002"/>
    </source>
</evidence>
<evidence type="ECO:0000313" key="1">
    <source>
        <dbReference type="EMBL" id="TXJ12406.1"/>
    </source>
</evidence>
<reference evidence="5 6" key="1">
    <citation type="journal article" date="1992" name="Lakartidningen">
        <title>[Penicillin V and not amoxicillin is the first choice preparation in acute otitis].</title>
        <authorList>
            <person name="Kamme C."/>
            <person name="Lundgren K."/>
            <person name="Prellner K."/>
        </authorList>
    </citation>
    <scope>NUCLEOTIDE SEQUENCE [LARGE SCALE GENOMIC DNA]</scope>
    <source>
        <strain evidence="4 7">PC3997IV</strain>
        <strain evidence="2 6">PC4597II</strain>
        <strain evidence="3 5">PC5099IV</strain>
        <strain evidence="1 8">W1</strain>
    </source>
</reference>
<dbReference type="Proteomes" id="UP000324336">
    <property type="component" value="Unassembled WGS sequence"/>
</dbReference>
<evidence type="ECO:0000313" key="4">
    <source>
        <dbReference type="EMBL" id="TXJ39422.1"/>
    </source>
</evidence>
<evidence type="ECO:0000313" key="2">
    <source>
        <dbReference type="EMBL" id="TXJ26223.1"/>
    </source>
</evidence>
<evidence type="ECO:0000313" key="3">
    <source>
        <dbReference type="EMBL" id="TXJ30709.1"/>
    </source>
</evidence>
<gene>
    <name evidence="3" type="ORF">EPJ71_12270</name>
    <name evidence="2" type="ORF">EPJ73_05290</name>
    <name evidence="1" type="ORF">EPJ80_06375</name>
    <name evidence="4" type="ORF">EPJ81_04160</name>
</gene>
<protein>
    <submittedName>
        <fullName evidence="1">Uncharacterized protein</fullName>
    </submittedName>
</protein>
<name>A0A5C8CHI7_9SPIR</name>
<dbReference type="Proteomes" id="UP000322659">
    <property type="component" value="Unassembled WGS sequence"/>
</dbReference>
<dbReference type="EMBL" id="SAXT01000004">
    <property type="protein sequence ID" value="TXJ12406.1"/>
    <property type="molecule type" value="Genomic_DNA"/>
</dbReference>
<evidence type="ECO:0000313" key="8">
    <source>
        <dbReference type="Proteomes" id="UP000325116"/>
    </source>
</evidence>
<dbReference type="AlphaFoldDB" id="A0A5C8CHI7"/>